<dbReference type="NCBIfam" id="NF010539">
    <property type="entry name" value="PRK13927.1"/>
    <property type="match status" value="1"/>
</dbReference>
<dbReference type="PANTHER" id="PTHR42749:SF1">
    <property type="entry name" value="CELL SHAPE-DETERMINING PROTEIN MREB"/>
    <property type="match status" value="1"/>
</dbReference>
<evidence type="ECO:0000256" key="6">
    <source>
        <dbReference type="HAMAP-Rule" id="MF_02207"/>
    </source>
</evidence>
<dbReference type="GO" id="GO:0000902">
    <property type="term" value="P:cell morphogenesis"/>
    <property type="evidence" value="ECO:0007669"/>
    <property type="project" value="InterPro"/>
</dbReference>
<dbReference type="GeneID" id="93337024"/>
<dbReference type="RefSeq" id="WP_078783545.1">
    <property type="nucleotide sequence ID" value="NZ_FUYF01000002.1"/>
</dbReference>
<feature type="binding site" evidence="6">
    <location>
        <begin position="12"/>
        <end position="14"/>
    </location>
    <ligand>
        <name>ATP</name>
        <dbReference type="ChEBI" id="CHEBI:30616"/>
    </ligand>
</feature>
<evidence type="ECO:0000256" key="4">
    <source>
        <dbReference type="ARBA" id="ARBA00022960"/>
    </source>
</evidence>
<dbReference type="Gene3D" id="3.30.420.40">
    <property type="match status" value="2"/>
</dbReference>
<evidence type="ECO:0000313" key="8">
    <source>
        <dbReference type="Proteomes" id="UP000190286"/>
    </source>
</evidence>
<feature type="binding site" evidence="6">
    <location>
        <begin position="206"/>
        <end position="209"/>
    </location>
    <ligand>
        <name>ATP</name>
        <dbReference type="ChEBI" id="CHEBI:30616"/>
    </ligand>
</feature>
<comment type="similarity">
    <text evidence="5 6">Belongs to the FtsA/MreB family.</text>
</comment>
<dbReference type="NCBIfam" id="TIGR00904">
    <property type="entry name" value="mreB"/>
    <property type="match status" value="1"/>
</dbReference>
<dbReference type="InterPro" id="IPR056546">
    <property type="entry name" value="MreB_MamK-like"/>
</dbReference>
<dbReference type="Proteomes" id="UP000190286">
    <property type="component" value="Unassembled WGS sequence"/>
</dbReference>
<dbReference type="PRINTS" id="PR01652">
    <property type="entry name" value="SHAPEPROTEIN"/>
</dbReference>
<dbReference type="CDD" id="cd10225">
    <property type="entry name" value="ASKHA_NBD_MreB-like"/>
    <property type="match status" value="1"/>
</dbReference>
<feature type="binding site" evidence="6">
    <location>
        <begin position="158"/>
        <end position="160"/>
    </location>
    <ligand>
        <name>ATP</name>
        <dbReference type="ChEBI" id="CHEBI:30616"/>
    </ligand>
</feature>
<keyword evidence="3 6" id="KW-0067">ATP-binding</keyword>
<organism evidence="7 8">
    <name type="scientific">Gemmiger formicilis</name>
    <dbReference type="NCBI Taxonomy" id="745368"/>
    <lineage>
        <taxon>Bacteria</taxon>
        <taxon>Bacillati</taxon>
        <taxon>Bacillota</taxon>
        <taxon>Clostridia</taxon>
        <taxon>Eubacteriales</taxon>
        <taxon>Gemmiger</taxon>
    </lineage>
</organism>
<evidence type="ECO:0000256" key="5">
    <source>
        <dbReference type="ARBA" id="ARBA00023458"/>
    </source>
</evidence>
<sequence>MFTKDIGIDLGTANTLVYMKGRGIIMREPSVVAVDPRSDELRVRSVGHEAKAVIGRAPGSIVAVRPLKDGVIADFDVTAAMLQSFIRQACGNSILARPRVVICVPSGVTEVERRAVRQAAAKAGARQVTVIEEPMAAAIGSGLPTTDAVGSMIVDIGGGTAEVAVISLSGIVASRSVRCAGDALDQSIIAFIKRKYNLLVGERTAEQIKIEIGSACPQDPEASMEIKGRNLVDGLPKDILIRSEEVRDAMNDCLLRIVEAIKDTLECTPPELSSDIIDRGIMLSGGGALLRGLDTLIQNETGIEVHIAESPLDCVALGAGAVLDNPDLAGRRKEEMSYL</sequence>
<dbReference type="HAMAP" id="MF_02207">
    <property type="entry name" value="MreB"/>
    <property type="match status" value="1"/>
</dbReference>
<dbReference type="InterPro" id="IPR043129">
    <property type="entry name" value="ATPase_NBD"/>
</dbReference>
<comment type="subcellular location">
    <subcellularLocation>
        <location evidence="6">Cytoplasm</location>
    </subcellularLocation>
    <text evidence="6">Membrane-associated.</text>
</comment>
<dbReference type="PANTHER" id="PTHR42749">
    <property type="entry name" value="CELL SHAPE-DETERMINING PROTEIN MREB"/>
    <property type="match status" value="1"/>
</dbReference>
<evidence type="ECO:0000313" key="7">
    <source>
        <dbReference type="EMBL" id="SKA76111.1"/>
    </source>
</evidence>
<dbReference type="InterPro" id="IPR004753">
    <property type="entry name" value="MreB"/>
</dbReference>
<proteinExistence type="inferred from homology"/>
<protein>
    <recommendedName>
        <fullName evidence="6">Cell shape-determining protein MreB</fullName>
    </recommendedName>
</protein>
<dbReference type="STRING" id="745368.SAMN02745178_00533"/>
<keyword evidence="1 6" id="KW-0963">Cytoplasm</keyword>
<feature type="binding site" evidence="6">
    <location>
        <begin position="286"/>
        <end position="289"/>
    </location>
    <ligand>
        <name>ATP</name>
        <dbReference type="ChEBI" id="CHEBI:30616"/>
    </ligand>
</feature>
<dbReference type="GO" id="GO:0005524">
    <property type="term" value="F:ATP binding"/>
    <property type="evidence" value="ECO:0007669"/>
    <property type="project" value="UniProtKB-KW"/>
</dbReference>
<comment type="function">
    <text evidence="6">Forms membrane-associated dynamic filaments that are essential for cell shape determination. Acts by regulating cell wall synthesis and cell elongation, and thus cell shape. A feedback loop between cell geometry and MreB localization may maintain elongated cell shape by targeting cell wall growth to regions of negative cell wall curvature.</text>
</comment>
<dbReference type="SUPFAM" id="SSF53067">
    <property type="entry name" value="Actin-like ATPase domain"/>
    <property type="match status" value="2"/>
</dbReference>
<evidence type="ECO:0000256" key="2">
    <source>
        <dbReference type="ARBA" id="ARBA00022741"/>
    </source>
</evidence>
<evidence type="ECO:0000256" key="3">
    <source>
        <dbReference type="ARBA" id="ARBA00022840"/>
    </source>
</evidence>
<dbReference type="GO" id="GO:0008360">
    <property type="term" value="P:regulation of cell shape"/>
    <property type="evidence" value="ECO:0007669"/>
    <property type="project" value="UniProtKB-UniRule"/>
</dbReference>
<reference evidence="7 8" key="1">
    <citation type="submission" date="2017-02" db="EMBL/GenBank/DDBJ databases">
        <authorList>
            <person name="Peterson S.W."/>
        </authorList>
    </citation>
    <scope>NUCLEOTIDE SEQUENCE [LARGE SCALE GENOMIC DNA]</scope>
    <source>
        <strain evidence="7 8">ATCC 27749</strain>
    </source>
</reference>
<dbReference type="AlphaFoldDB" id="A0A1T4WHI4"/>
<keyword evidence="2 6" id="KW-0547">Nucleotide-binding</keyword>
<dbReference type="GO" id="GO:0005737">
    <property type="term" value="C:cytoplasm"/>
    <property type="evidence" value="ECO:0007669"/>
    <property type="project" value="UniProtKB-SubCell"/>
</dbReference>
<comment type="subunit">
    <text evidence="6">Forms polymers.</text>
</comment>
<keyword evidence="4 6" id="KW-0133">Cell shape</keyword>
<gene>
    <name evidence="6" type="primary">mreB</name>
    <name evidence="7" type="ORF">SAMN02745178_00533</name>
</gene>
<evidence type="ECO:0000256" key="1">
    <source>
        <dbReference type="ARBA" id="ARBA00022490"/>
    </source>
</evidence>
<keyword evidence="8" id="KW-1185">Reference proteome</keyword>
<dbReference type="OrthoDB" id="9768127at2"/>
<name>A0A1T4WHI4_9FIRM</name>
<dbReference type="Pfam" id="PF06723">
    <property type="entry name" value="MreB_Mbl"/>
    <property type="match status" value="1"/>
</dbReference>
<dbReference type="EMBL" id="FUYF01000002">
    <property type="protein sequence ID" value="SKA76111.1"/>
    <property type="molecule type" value="Genomic_DNA"/>
</dbReference>
<accession>A0A1T4WHI4</accession>